<evidence type="ECO:0000259" key="1">
    <source>
        <dbReference type="Pfam" id="PF16461"/>
    </source>
</evidence>
<dbReference type="GO" id="GO:0016301">
    <property type="term" value="F:kinase activity"/>
    <property type="evidence" value="ECO:0007669"/>
    <property type="project" value="UniProtKB-KW"/>
</dbReference>
<proteinExistence type="predicted"/>
<organism evidence="2 3">
    <name type="scientific">Paenibacillus sedimenti</name>
    <dbReference type="NCBI Taxonomy" id="2770274"/>
    <lineage>
        <taxon>Bacteria</taxon>
        <taxon>Bacillati</taxon>
        <taxon>Bacillota</taxon>
        <taxon>Bacilli</taxon>
        <taxon>Bacillales</taxon>
        <taxon>Paenibacillaceae</taxon>
        <taxon>Paenibacillus</taxon>
    </lineage>
</organism>
<dbReference type="Pfam" id="PF16461">
    <property type="entry name" value="Phage_TTP_12"/>
    <property type="match status" value="1"/>
</dbReference>
<dbReference type="NCBIfam" id="NF047353">
    <property type="entry name" value="tube_lmo2291"/>
    <property type="match status" value="1"/>
</dbReference>
<gene>
    <name evidence="2" type="ORF">ICC18_14260</name>
</gene>
<dbReference type="Gene3D" id="4.10.410.40">
    <property type="match status" value="1"/>
</dbReference>
<feature type="domain" description="Lambda phage tail tube protein N-terminal" evidence="1">
    <location>
        <begin position="17"/>
        <end position="125"/>
    </location>
</feature>
<comment type="caution">
    <text evidence="2">The sequence shown here is derived from an EMBL/GenBank/DDBJ whole genome shotgun (WGS) entry which is preliminary data.</text>
</comment>
<keyword evidence="2" id="KW-0418">Kinase</keyword>
<protein>
    <submittedName>
        <fullName evidence="2">Histidine kinase</fullName>
    </submittedName>
</protein>
<accession>A0A926KP29</accession>
<dbReference type="AlphaFoldDB" id="A0A926KP29"/>
<dbReference type="InterPro" id="IPR032494">
    <property type="entry name" value="Phage_TTP_N"/>
</dbReference>
<dbReference type="RefSeq" id="WP_188175075.1">
    <property type="nucleotide sequence ID" value="NZ_JACVVD010000004.1"/>
</dbReference>
<reference evidence="2" key="1">
    <citation type="submission" date="2020-09" db="EMBL/GenBank/DDBJ databases">
        <title>Draft Genome Sequence of Paenibacillus sp. WST5.</title>
        <authorList>
            <person name="Bao Z."/>
        </authorList>
    </citation>
    <scope>NUCLEOTIDE SEQUENCE</scope>
    <source>
        <strain evidence="2">WST5</strain>
    </source>
</reference>
<sequence>MPQRSLGTKIRIGANFIAGLTDIGPPQKSAETIDATTLDSPGGYRTFVQGFKDAGEVSISGYFESGDVGQVNIDSIFESGAFETFEILYPNGSSYTFSGIVTGLNGGSATLDGLLAWEATIKISGSAPLATTASSGLTALSLTGAGGTLSPAFSAGNRSYTFGGVTASSITVTATAASHALKLYIDGVYSQDLTSGSASAAIALTLNVGKKLTIIATESGKTSVVYEIVAIKTA</sequence>
<dbReference type="Proteomes" id="UP000650466">
    <property type="component" value="Unassembled WGS sequence"/>
</dbReference>
<evidence type="ECO:0000313" key="3">
    <source>
        <dbReference type="Proteomes" id="UP000650466"/>
    </source>
</evidence>
<keyword evidence="3" id="KW-1185">Reference proteome</keyword>
<keyword evidence="2" id="KW-0808">Transferase</keyword>
<evidence type="ECO:0000313" key="2">
    <source>
        <dbReference type="EMBL" id="MBD0381285.1"/>
    </source>
</evidence>
<name>A0A926KP29_9BACL</name>
<dbReference type="EMBL" id="JACVVD010000004">
    <property type="protein sequence ID" value="MBD0381285.1"/>
    <property type="molecule type" value="Genomic_DNA"/>
</dbReference>